<dbReference type="InterPro" id="IPR036388">
    <property type="entry name" value="WH-like_DNA-bd_sf"/>
</dbReference>
<comment type="caution">
    <text evidence="3">The sequence shown here is derived from an EMBL/GenBank/DDBJ whole genome shotgun (WGS) entry which is preliminary data.</text>
</comment>
<feature type="region of interest" description="Disordered" evidence="1">
    <location>
        <begin position="175"/>
        <end position="195"/>
    </location>
</feature>
<evidence type="ECO:0000256" key="1">
    <source>
        <dbReference type="SAM" id="MobiDB-lite"/>
    </source>
</evidence>
<dbReference type="InterPro" id="IPR036390">
    <property type="entry name" value="WH_DNA-bd_sf"/>
</dbReference>
<feature type="non-terminal residue" evidence="3">
    <location>
        <position position="1"/>
    </location>
</feature>
<evidence type="ECO:0000313" key="3">
    <source>
        <dbReference type="EMBL" id="EQD46390.1"/>
    </source>
</evidence>
<dbReference type="SUPFAM" id="SSF46785">
    <property type="entry name" value="Winged helix' DNA-binding domain"/>
    <property type="match status" value="1"/>
</dbReference>
<sequence>SADLLLHPVRLRIVQAFLGERALTTTELAEELGDVPPGSLYRHVSLLTKAGVLQVVAERRVRAVVERTYMLRTFAAQIQPDEVIAMTPEQHLQALIAYVAGLLADAERYLTSGTPDLARDGAGYRMGAMWLTDVEYGDFLRDLLAVFQPRLANSPTEGRRRRMIYTVLLPTPDKATDRPYKGSRGRKGLGKDRNL</sequence>
<accession>T1AWB5</accession>
<name>T1AWB5_9ZZZZ</name>
<proteinExistence type="predicted"/>
<reference evidence="3" key="1">
    <citation type="submission" date="2013-08" db="EMBL/GenBank/DDBJ databases">
        <authorList>
            <person name="Mendez C."/>
            <person name="Richter M."/>
            <person name="Ferrer M."/>
            <person name="Sanchez J."/>
        </authorList>
    </citation>
    <scope>NUCLEOTIDE SEQUENCE</scope>
</reference>
<organism evidence="3">
    <name type="scientific">mine drainage metagenome</name>
    <dbReference type="NCBI Taxonomy" id="410659"/>
    <lineage>
        <taxon>unclassified sequences</taxon>
        <taxon>metagenomes</taxon>
        <taxon>ecological metagenomes</taxon>
    </lineage>
</organism>
<dbReference type="AlphaFoldDB" id="T1AWB5"/>
<gene>
    <name evidence="3" type="ORF">B1A_14637</name>
</gene>
<dbReference type="Gene3D" id="1.10.10.10">
    <property type="entry name" value="Winged helix-like DNA-binding domain superfamily/Winged helix DNA-binding domain"/>
    <property type="match status" value="1"/>
</dbReference>
<evidence type="ECO:0000259" key="2">
    <source>
        <dbReference type="SMART" id="SM00418"/>
    </source>
</evidence>
<dbReference type="Pfam" id="PF12840">
    <property type="entry name" value="HTH_20"/>
    <property type="match status" value="1"/>
</dbReference>
<dbReference type="InterPro" id="IPR011991">
    <property type="entry name" value="ArsR-like_HTH"/>
</dbReference>
<dbReference type="InterPro" id="IPR001845">
    <property type="entry name" value="HTH_ArsR_DNA-bd_dom"/>
</dbReference>
<feature type="domain" description="HTH arsR-type" evidence="2">
    <location>
        <begin position="4"/>
        <end position="80"/>
    </location>
</feature>
<dbReference type="EMBL" id="AUZX01010745">
    <property type="protein sequence ID" value="EQD46390.1"/>
    <property type="molecule type" value="Genomic_DNA"/>
</dbReference>
<protein>
    <submittedName>
        <fullName evidence="3">Bacterial regulatory protein, ArsR domain protein</fullName>
    </submittedName>
</protein>
<reference evidence="3" key="2">
    <citation type="journal article" date="2014" name="ISME J.">
        <title>Microbial stratification in low pH oxic and suboxic macroscopic growths along an acid mine drainage.</title>
        <authorList>
            <person name="Mendez-Garcia C."/>
            <person name="Mesa V."/>
            <person name="Sprenger R.R."/>
            <person name="Richter M."/>
            <person name="Diez M.S."/>
            <person name="Solano J."/>
            <person name="Bargiela R."/>
            <person name="Golyshina O.V."/>
            <person name="Manteca A."/>
            <person name="Ramos J.L."/>
            <person name="Gallego J.R."/>
            <person name="Llorente I."/>
            <person name="Martins Dos Santos V.A."/>
            <person name="Jensen O.N."/>
            <person name="Pelaez A.I."/>
            <person name="Sanchez J."/>
            <person name="Ferrer M."/>
        </authorList>
    </citation>
    <scope>NUCLEOTIDE SEQUENCE</scope>
</reference>
<dbReference type="Gene3D" id="6.10.140.2180">
    <property type="match status" value="1"/>
</dbReference>
<dbReference type="SMART" id="SM00418">
    <property type="entry name" value="HTH_ARSR"/>
    <property type="match status" value="1"/>
</dbReference>
<dbReference type="GO" id="GO:0003700">
    <property type="term" value="F:DNA-binding transcription factor activity"/>
    <property type="evidence" value="ECO:0007669"/>
    <property type="project" value="InterPro"/>
</dbReference>
<dbReference type="CDD" id="cd00090">
    <property type="entry name" value="HTH_ARSR"/>
    <property type="match status" value="1"/>
</dbReference>